<comment type="caution">
    <text evidence="2">The sequence shown here is derived from an EMBL/GenBank/DDBJ whole genome shotgun (WGS) entry which is preliminary data.</text>
</comment>
<gene>
    <name evidence="3" type="ORF">AEth_01129</name>
    <name evidence="2" type="ORF">DIAAKJNI_00534</name>
</gene>
<evidence type="ECO:0000313" key="2">
    <source>
        <dbReference type="EMBL" id="CAD6493661.1"/>
    </source>
</evidence>
<keyword evidence="1" id="KW-1133">Transmembrane helix</keyword>
<reference evidence="3" key="1">
    <citation type="journal article" date="2019" name="Nature">
        <title>Anaerobic oxidation of ethane by archaea from a marine hydrocarbon seep.</title>
        <authorList>
            <person name="Chen S.C."/>
            <person name="Musat N."/>
            <person name="Lechtenfeld O.J."/>
            <person name="Paschke H."/>
            <person name="Schmidt M."/>
            <person name="Said N."/>
            <person name="Popp D."/>
            <person name="Calabrese F."/>
            <person name="Stryhanyuk H."/>
            <person name="Jaekel U."/>
            <person name="Zhu Y.G."/>
            <person name="Joye S.B."/>
            <person name="Richnow H.H."/>
            <person name="Widdel F."/>
            <person name="Musat F."/>
        </authorList>
    </citation>
    <scope>NUCLEOTIDE SEQUENCE</scope>
    <source>
        <strain evidence="3">Eth-Arch1</strain>
    </source>
</reference>
<reference evidence="2" key="3">
    <citation type="submission" date="2020-10" db="EMBL/GenBank/DDBJ databases">
        <authorList>
            <person name="Hahn C.J."/>
            <person name="Laso-Perez R."/>
            <person name="Vulcano F."/>
            <person name="Vaziourakis K.-M."/>
            <person name="Stokke R."/>
            <person name="Steen I.H."/>
            <person name="Teske A."/>
            <person name="Boetius A."/>
            <person name="Liebeke M."/>
            <person name="Amann R."/>
            <person name="Knittel K."/>
        </authorList>
    </citation>
    <scope>NUCLEOTIDE SEQUENCE</scope>
    <source>
        <strain evidence="2">Gfbio:e3339647-f889-4370-9287-4fb5cb688e4c:AG392M11_GoMArc1</strain>
    </source>
</reference>
<sequence>MTEIKKVIKMKMNKTAMVVIISLLIAGFVIYTGHVANRPAEELKAAYKAAEWVEWAPTEEQKMEAWEAAGRPMGAHYEVLWAPEGAPRGPENPKKPWWVPAFLWKEPEPTGKQGIVMAFSHEEWLVINGYELTDSQREKLKRIYAGRGTQAASDEQVQMASDYYLVRSLMAGREPVSPEAITEAGMDLVELVGIEEAKGMHIKVYYTSKGEPQVASFTEEEVEDLGEFEPSQAQIDWAFR</sequence>
<evidence type="ECO:0000256" key="1">
    <source>
        <dbReference type="SAM" id="Phobius"/>
    </source>
</evidence>
<dbReference type="EMBL" id="RPGO01000026">
    <property type="protein sequence ID" value="RZB29494.1"/>
    <property type="molecule type" value="Genomic_DNA"/>
</dbReference>
<reference evidence="4" key="2">
    <citation type="submission" date="2019-01" db="EMBL/GenBank/DDBJ databases">
        <title>Anaerobic oxidation of ethane by archaea from a marine hydrocarbon seep.</title>
        <authorList>
            <person name="Musat F."/>
        </authorList>
    </citation>
    <scope>NUCLEOTIDE SEQUENCE [LARGE SCALE GENOMIC DNA]</scope>
</reference>
<evidence type="ECO:0000313" key="5">
    <source>
        <dbReference type="Proteomes" id="UP000639006"/>
    </source>
</evidence>
<feature type="transmembrane region" description="Helical" evidence="1">
    <location>
        <begin position="12"/>
        <end position="31"/>
    </location>
</feature>
<protein>
    <submittedName>
        <fullName evidence="2">Uncharacterized protein</fullName>
    </submittedName>
</protein>
<keyword evidence="1" id="KW-0472">Membrane</keyword>
<name>A0A811TBE0_9EURY</name>
<proteinExistence type="predicted"/>
<evidence type="ECO:0000313" key="3">
    <source>
        <dbReference type="EMBL" id="RZB29494.1"/>
    </source>
</evidence>
<dbReference type="Proteomes" id="UP000291831">
    <property type="component" value="Unassembled WGS sequence"/>
</dbReference>
<evidence type="ECO:0000313" key="4">
    <source>
        <dbReference type="Proteomes" id="UP000291831"/>
    </source>
</evidence>
<keyword evidence="1" id="KW-0812">Transmembrane</keyword>
<dbReference type="AlphaFoldDB" id="A0A811TBE0"/>
<organism evidence="2 5">
    <name type="scientific">Candidatus Argoarchaeum ethanivorans</name>
    <dbReference type="NCBI Taxonomy" id="2608793"/>
    <lineage>
        <taxon>Archaea</taxon>
        <taxon>Methanobacteriati</taxon>
        <taxon>Methanobacteriota</taxon>
        <taxon>Stenosarchaea group</taxon>
        <taxon>Methanomicrobia</taxon>
        <taxon>Methanosarcinales</taxon>
        <taxon>Methanosarcinales incertae sedis</taxon>
        <taxon>GOM Arc I cluster</taxon>
        <taxon>Candidatus Argoarchaeum</taxon>
    </lineage>
</organism>
<dbReference type="EMBL" id="CAJHIQ010000042">
    <property type="protein sequence ID" value="CAD6493661.1"/>
    <property type="molecule type" value="Genomic_DNA"/>
</dbReference>
<accession>A0A811TBE0</accession>
<dbReference type="Proteomes" id="UP000639006">
    <property type="component" value="Unassembled WGS sequence"/>
</dbReference>